<dbReference type="InterPro" id="IPR014044">
    <property type="entry name" value="CAP_dom"/>
</dbReference>
<dbReference type="CDD" id="cd05379">
    <property type="entry name" value="CAP_bacterial"/>
    <property type="match status" value="1"/>
</dbReference>
<dbReference type="EMBL" id="BAAALS010000016">
    <property type="protein sequence ID" value="GAA1760051.1"/>
    <property type="molecule type" value="Genomic_DNA"/>
</dbReference>
<dbReference type="SUPFAM" id="SSF55797">
    <property type="entry name" value="PR-1-like"/>
    <property type="match status" value="1"/>
</dbReference>
<protein>
    <recommendedName>
        <fullName evidence="1">SCP domain-containing protein</fullName>
    </recommendedName>
</protein>
<comment type="caution">
    <text evidence="2">The sequence shown here is derived from an EMBL/GenBank/DDBJ whole genome shotgun (WGS) entry which is preliminary data.</text>
</comment>
<sequence>MMICRFRVWSGTRSVAAVAAGVVAGLAAGAVLGAAPGLAGPSAVEAREGWYDPYEESVLELTNYVRRAYGCENWLRRNNALESAATYHSREMATSRSMSHRGYDRSDPDDRIYWAGYNPSNGWAENIAYGYGSPYSVVRAWMDSPGHRRNILNCRFRSLGVGVARAPDGTLYWTQNFGGR</sequence>
<dbReference type="PANTHER" id="PTHR31157:SF1">
    <property type="entry name" value="SCP DOMAIN-CONTAINING PROTEIN"/>
    <property type="match status" value="1"/>
</dbReference>
<evidence type="ECO:0000313" key="3">
    <source>
        <dbReference type="Proteomes" id="UP001500655"/>
    </source>
</evidence>
<feature type="domain" description="SCP" evidence="1">
    <location>
        <begin position="59"/>
        <end position="177"/>
    </location>
</feature>
<reference evidence="3" key="1">
    <citation type="journal article" date="2019" name="Int. J. Syst. Evol. Microbiol.">
        <title>The Global Catalogue of Microorganisms (GCM) 10K type strain sequencing project: providing services to taxonomists for standard genome sequencing and annotation.</title>
        <authorList>
            <consortium name="The Broad Institute Genomics Platform"/>
            <consortium name="The Broad Institute Genome Sequencing Center for Infectious Disease"/>
            <person name="Wu L."/>
            <person name="Ma J."/>
        </authorList>
    </citation>
    <scope>NUCLEOTIDE SEQUENCE [LARGE SCALE GENOMIC DNA]</scope>
    <source>
        <strain evidence="3">JCM 13249</strain>
    </source>
</reference>
<keyword evidence="3" id="KW-1185">Reference proteome</keyword>
<gene>
    <name evidence="2" type="ORF">GCM10009681_34050</name>
</gene>
<dbReference type="InterPro" id="IPR035940">
    <property type="entry name" value="CAP_sf"/>
</dbReference>
<evidence type="ECO:0000313" key="2">
    <source>
        <dbReference type="EMBL" id="GAA1760051.1"/>
    </source>
</evidence>
<organism evidence="2 3">
    <name type="scientific">Luedemannella helvata</name>
    <dbReference type="NCBI Taxonomy" id="349315"/>
    <lineage>
        <taxon>Bacteria</taxon>
        <taxon>Bacillati</taxon>
        <taxon>Actinomycetota</taxon>
        <taxon>Actinomycetes</taxon>
        <taxon>Micromonosporales</taxon>
        <taxon>Micromonosporaceae</taxon>
        <taxon>Luedemannella</taxon>
    </lineage>
</organism>
<dbReference type="RefSeq" id="WP_344082688.1">
    <property type="nucleotide sequence ID" value="NZ_BAAALS010000016.1"/>
</dbReference>
<dbReference type="Proteomes" id="UP001500655">
    <property type="component" value="Unassembled WGS sequence"/>
</dbReference>
<name>A0ABP4WTR8_9ACTN</name>
<dbReference type="Pfam" id="PF00188">
    <property type="entry name" value="CAP"/>
    <property type="match status" value="1"/>
</dbReference>
<dbReference type="PANTHER" id="PTHR31157">
    <property type="entry name" value="SCP DOMAIN-CONTAINING PROTEIN"/>
    <property type="match status" value="1"/>
</dbReference>
<accession>A0ABP4WTR8</accession>
<dbReference type="Gene3D" id="3.40.33.10">
    <property type="entry name" value="CAP"/>
    <property type="match status" value="1"/>
</dbReference>
<evidence type="ECO:0000259" key="1">
    <source>
        <dbReference type="Pfam" id="PF00188"/>
    </source>
</evidence>
<proteinExistence type="predicted"/>